<evidence type="ECO:0000313" key="14">
    <source>
        <dbReference type="Proteomes" id="UP000029482"/>
    </source>
</evidence>
<feature type="transmembrane region" description="Helical" evidence="11">
    <location>
        <begin position="706"/>
        <end position="728"/>
    </location>
</feature>
<evidence type="ECO:0000313" key="13">
    <source>
        <dbReference type="EMBL" id="AIR96658.1"/>
    </source>
</evidence>
<dbReference type="eggNOG" id="COG0501">
    <property type="taxonomic scope" value="Bacteria"/>
</dbReference>
<evidence type="ECO:0000256" key="10">
    <source>
        <dbReference type="ARBA" id="ARBA00023136"/>
    </source>
</evidence>
<feature type="transmembrane region" description="Helical" evidence="11">
    <location>
        <begin position="652"/>
        <end position="675"/>
    </location>
</feature>
<feature type="transmembrane region" description="Helical" evidence="11">
    <location>
        <begin position="749"/>
        <end position="768"/>
    </location>
</feature>
<evidence type="ECO:0000256" key="1">
    <source>
        <dbReference type="ARBA" id="ARBA00001947"/>
    </source>
</evidence>
<name>A0A089X0T7_STRGA</name>
<keyword evidence="7" id="KW-0862">Zinc</keyword>
<feature type="transmembrane region" description="Helical" evidence="11">
    <location>
        <begin position="321"/>
        <end position="350"/>
    </location>
</feature>
<keyword evidence="2" id="KW-1003">Cell membrane</keyword>
<evidence type="ECO:0000256" key="9">
    <source>
        <dbReference type="ARBA" id="ARBA00023049"/>
    </source>
</evidence>
<dbReference type="STRING" id="1907.SGLAU_03150"/>
<comment type="cofactor">
    <cofactor evidence="1">
        <name>Zn(2+)</name>
        <dbReference type="ChEBI" id="CHEBI:29105"/>
    </cofactor>
</comment>
<dbReference type="Proteomes" id="UP000029482">
    <property type="component" value="Chromosome"/>
</dbReference>
<dbReference type="GO" id="GO:0046872">
    <property type="term" value="F:metal ion binding"/>
    <property type="evidence" value="ECO:0007669"/>
    <property type="project" value="UniProtKB-KW"/>
</dbReference>
<keyword evidence="9" id="KW-0482">Metalloprotease</keyword>
<feature type="transmembrane region" description="Helical" evidence="11">
    <location>
        <begin position="618"/>
        <end position="640"/>
    </location>
</feature>
<keyword evidence="14" id="KW-1185">Reference proteome</keyword>
<evidence type="ECO:0000256" key="5">
    <source>
        <dbReference type="ARBA" id="ARBA00022723"/>
    </source>
</evidence>
<keyword evidence="5" id="KW-0479">Metal-binding</keyword>
<evidence type="ECO:0000256" key="4">
    <source>
        <dbReference type="ARBA" id="ARBA00022692"/>
    </source>
</evidence>
<dbReference type="Pfam" id="PF01435">
    <property type="entry name" value="Peptidase_M48"/>
    <property type="match status" value="1"/>
</dbReference>
<feature type="transmembrane region" description="Helical" evidence="11">
    <location>
        <begin position="432"/>
        <end position="452"/>
    </location>
</feature>
<dbReference type="PANTHER" id="PTHR43221">
    <property type="entry name" value="PROTEASE HTPX"/>
    <property type="match status" value="1"/>
</dbReference>
<dbReference type="HOGENOM" id="CLU_314210_0_0_11"/>
<feature type="transmembrane region" description="Helical" evidence="11">
    <location>
        <begin position="402"/>
        <end position="420"/>
    </location>
</feature>
<protein>
    <recommendedName>
        <fullName evidence="12">Peptidase M48 domain-containing protein</fullName>
    </recommendedName>
</protein>
<evidence type="ECO:0000259" key="12">
    <source>
        <dbReference type="Pfam" id="PF01435"/>
    </source>
</evidence>
<feature type="transmembrane region" description="Helical" evidence="11">
    <location>
        <begin position="542"/>
        <end position="560"/>
    </location>
</feature>
<feature type="transmembrane region" description="Helical" evidence="11">
    <location>
        <begin position="362"/>
        <end position="381"/>
    </location>
</feature>
<feature type="transmembrane region" description="Helical" evidence="11">
    <location>
        <begin position="242"/>
        <end position="264"/>
    </location>
</feature>
<dbReference type="InterPro" id="IPR050083">
    <property type="entry name" value="HtpX_protease"/>
</dbReference>
<dbReference type="AlphaFoldDB" id="A0A089X0T7"/>
<accession>A0A089X0T7</accession>
<feature type="transmembrane region" description="Helical" evidence="11">
    <location>
        <begin position="473"/>
        <end position="494"/>
    </location>
</feature>
<dbReference type="RefSeq" id="WP_043498148.1">
    <property type="nucleotide sequence ID" value="NZ_CP009438.1"/>
</dbReference>
<keyword evidence="10 11" id="KW-0472">Membrane</keyword>
<evidence type="ECO:0000256" key="3">
    <source>
        <dbReference type="ARBA" id="ARBA00022670"/>
    </source>
</evidence>
<dbReference type="EMBL" id="CP009438">
    <property type="protein sequence ID" value="AIR96658.1"/>
    <property type="molecule type" value="Genomic_DNA"/>
</dbReference>
<feature type="transmembrane region" description="Helical" evidence="11">
    <location>
        <begin position="90"/>
        <end position="111"/>
    </location>
</feature>
<dbReference type="GO" id="GO:0006508">
    <property type="term" value="P:proteolysis"/>
    <property type="evidence" value="ECO:0007669"/>
    <property type="project" value="UniProtKB-KW"/>
</dbReference>
<organism evidence="13 14">
    <name type="scientific">Streptomyces glaucescens</name>
    <dbReference type="NCBI Taxonomy" id="1907"/>
    <lineage>
        <taxon>Bacteria</taxon>
        <taxon>Bacillati</taxon>
        <taxon>Actinomycetota</taxon>
        <taxon>Actinomycetes</taxon>
        <taxon>Kitasatosporales</taxon>
        <taxon>Streptomycetaceae</taxon>
        <taxon>Streptomyces</taxon>
    </lineage>
</organism>
<keyword evidence="8 11" id="KW-1133">Transmembrane helix</keyword>
<dbReference type="InterPro" id="IPR001915">
    <property type="entry name" value="Peptidase_M48"/>
</dbReference>
<evidence type="ECO:0000256" key="8">
    <source>
        <dbReference type="ARBA" id="ARBA00022989"/>
    </source>
</evidence>
<sequence>MLPAPSARPDPFALPDGVRFRFVLLLTALLGTSAFVYNLLYYAVSPGADDAFADYQACIAAPGAGAPAADPGAYARGVLSCTASHEREKAWWILAGLVLLALAAVAVYLAAPRLRTWRQKLEPLEPEDDPEDAALLRELRSLVAEAGLRTAPRFLVAVGRWDVGARAFGRAGDYRVQLNETLLTRGREDPALLRAFVRHELAHIRNKDVDITQLTVALAVVFVPLGLAPLAVALAGTDPQDLFGVTWRAAVLVALVYLTAAAVSRAREHAADVRAASWGDARAHLRRVLGVPAGRPWWSRGPLRLHPRAERRVAAIESPEVLFRIGFGECFAAGLAATVAAAGLHTLLWLGFNHLGPRDSRWVVALVLAPAVVAVVATGLWRAALWARSDAAPPGTGGPRTLLPALGLAAGLVLGRLVPAENGILRSGSSPLPTAAATAASLGLCLFVVLFLRWVVRGATLWLPASGRLGRGTWAAGLAAMAVPLSVLLGWWLMLYDMADGLGPVHDGARADHRAVAAVAALEPFWPWAVLEHPLARLFHEWTPAVLAVVVLWAFPLAALGRRGAAGPDSGWARWVVVTALAGTAVLAAALLGTRAWAHAHVAEELRRQGAYRVAFHHWSVAAAVVLQGVVAAVVTAGLARSHRSLGRPVVPFALLAAFVTGCLATGVIFAGSVAGGCWDALALVSGPCEAGLDAGFVRDTLLRTVVAGAASALVGAGIAAAVVSLRARRPGAAPAAVSVPVSREQRGLLALALLLAVAVATTGLVAGTPGAATAGAPPAAPPAGVPGGAARACERFDEVMGSGASSADRNAGLFDAVRLAVEGGNAALAVAIQDLVRAVPRGDLSAFTDAGDRIRAQCAREGAPLRRF</sequence>
<feature type="transmembrane region" description="Helical" evidence="11">
    <location>
        <begin position="20"/>
        <end position="44"/>
    </location>
</feature>
<keyword evidence="3" id="KW-0645">Protease</keyword>
<dbReference type="OrthoDB" id="4889053at2"/>
<evidence type="ECO:0000256" key="7">
    <source>
        <dbReference type="ARBA" id="ARBA00022833"/>
    </source>
</evidence>
<evidence type="ECO:0000256" key="2">
    <source>
        <dbReference type="ARBA" id="ARBA00022475"/>
    </source>
</evidence>
<evidence type="ECO:0000256" key="11">
    <source>
        <dbReference type="SAM" id="Phobius"/>
    </source>
</evidence>
<dbReference type="PANTHER" id="PTHR43221:SF2">
    <property type="entry name" value="PROTEASE HTPX HOMOLOG"/>
    <property type="match status" value="1"/>
</dbReference>
<gene>
    <name evidence="13" type="ORF">SGLAU_03150</name>
</gene>
<keyword evidence="6" id="KW-0378">Hydrolase</keyword>
<reference evidence="14" key="1">
    <citation type="journal article" date="2015" name="J. Biotechnol.">
        <title>Complete genome sequence of the actinobacterium Streptomyces glaucescens GLA.O (DSM 40922) consisting of a linear chromosome and one linear plasmid.</title>
        <authorList>
            <person name="Ortseifen V."/>
            <person name="Winkler A."/>
            <person name="Albersmeier A."/>
            <person name="Wendler S."/>
            <person name="Puhler A."/>
            <person name="Kalinowski J."/>
            <person name="Ruckert C."/>
        </authorList>
    </citation>
    <scope>NUCLEOTIDE SEQUENCE [LARGE SCALE GENOMIC DNA]</scope>
    <source>
        <strain evidence="14">DSM 40922 / GLA O</strain>
    </source>
</reference>
<feature type="transmembrane region" description="Helical" evidence="11">
    <location>
        <begin position="214"/>
        <end position="236"/>
    </location>
</feature>
<feature type="transmembrane region" description="Helical" evidence="11">
    <location>
        <begin position="572"/>
        <end position="598"/>
    </location>
</feature>
<proteinExistence type="predicted"/>
<feature type="domain" description="Peptidase M48" evidence="12">
    <location>
        <begin position="132"/>
        <end position="319"/>
    </location>
</feature>
<evidence type="ECO:0000256" key="6">
    <source>
        <dbReference type="ARBA" id="ARBA00022801"/>
    </source>
</evidence>
<keyword evidence="4 11" id="KW-0812">Transmembrane</keyword>
<dbReference type="GO" id="GO:0004222">
    <property type="term" value="F:metalloendopeptidase activity"/>
    <property type="evidence" value="ECO:0007669"/>
    <property type="project" value="InterPro"/>
</dbReference>
<dbReference type="KEGG" id="sgu:SGLAU_03150"/>